<dbReference type="Proteomes" id="UP000035009">
    <property type="component" value="Unassembled WGS sequence"/>
</dbReference>
<proteinExistence type="predicted"/>
<protein>
    <recommendedName>
        <fullName evidence="3">Extradiol ring-cleavage dioxygenase class III enzyme subunit B domain-containing protein</fullName>
    </recommendedName>
</protein>
<gene>
    <name evidence="1" type="ORF">GM1_016_00780</name>
</gene>
<dbReference type="AlphaFoldDB" id="M3UX84"/>
<evidence type="ECO:0000313" key="2">
    <source>
        <dbReference type="Proteomes" id="UP000035009"/>
    </source>
</evidence>
<accession>M3UX84</accession>
<dbReference type="STRING" id="410332.SAMN04488550_1985"/>
<dbReference type="EMBL" id="BAOP01000016">
    <property type="protein sequence ID" value="GAC80317.1"/>
    <property type="molecule type" value="Genomic_DNA"/>
</dbReference>
<dbReference type="RefSeq" id="WP_008379271.1">
    <property type="nucleotide sequence ID" value="NZ_BAOP01000016.1"/>
</dbReference>
<organism evidence="1 2">
    <name type="scientific">Gordonia malaquae NBRC 108250</name>
    <dbReference type="NCBI Taxonomy" id="1223542"/>
    <lineage>
        <taxon>Bacteria</taxon>
        <taxon>Bacillati</taxon>
        <taxon>Actinomycetota</taxon>
        <taxon>Actinomycetes</taxon>
        <taxon>Mycobacteriales</taxon>
        <taxon>Gordoniaceae</taxon>
        <taxon>Gordonia</taxon>
    </lineage>
</organism>
<name>M3UX84_GORML</name>
<dbReference type="OrthoDB" id="4543339at2"/>
<keyword evidence="2" id="KW-1185">Reference proteome</keyword>
<comment type="caution">
    <text evidence="1">The sequence shown here is derived from an EMBL/GenBank/DDBJ whole genome shotgun (WGS) entry which is preliminary data.</text>
</comment>
<evidence type="ECO:0008006" key="3">
    <source>
        <dbReference type="Google" id="ProtNLM"/>
    </source>
</evidence>
<dbReference type="eggNOG" id="COG3885">
    <property type="taxonomic scope" value="Bacteria"/>
</dbReference>
<sequence length="229" mass="23203">MLAQVAIVPSAPVLLPELSGPDAPEVIDVRAAALAAAESLGTAAERWVAIGADGPNRRFSSYGVDVPVTLRAGGDDERSPLSMLIAAWLRGQTSPAASIRPLVVDPSWTPQEAASAGFDLAASIGDYPIPVGVLVVADGATALTPSAPGGGDRPSAHALQRTVDDAIASVDLEALAALDPAACEADGVGGRVALQVLAALARGHEMTSELRYADAPLGVGYTVATWTPR</sequence>
<evidence type="ECO:0000313" key="1">
    <source>
        <dbReference type="EMBL" id="GAC80317.1"/>
    </source>
</evidence>
<dbReference type="Gene3D" id="3.40.830.10">
    <property type="entry name" value="LigB-like"/>
    <property type="match status" value="1"/>
</dbReference>
<reference evidence="1 2" key="1">
    <citation type="submission" date="2013-02" db="EMBL/GenBank/DDBJ databases">
        <title>Whole genome shotgun sequence of Gordonia malaquae NBRC 108250.</title>
        <authorList>
            <person name="Yoshida I."/>
            <person name="Hosoyama A."/>
            <person name="Tsuchikane K."/>
            <person name="Ando Y."/>
            <person name="Baba S."/>
            <person name="Ohji S."/>
            <person name="Hamada M."/>
            <person name="Tamura T."/>
            <person name="Yamazoe A."/>
            <person name="Yamazaki S."/>
            <person name="Fujita N."/>
        </authorList>
    </citation>
    <scope>NUCLEOTIDE SEQUENCE [LARGE SCALE GENOMIC DNA]</scope>
    <source>
        <strain evidence="1 2">NBRC 108250</strain>
    </source>
</reference>